<evidence type="ECO:0000313" key="2">
    <source>
        <dbReference type="Proteomes" id="UP000095767"/>
    </source>
</evidence>
<feature type="non-terminal residue" evidence="1">
    <location>
        <position position="1"/>
    </location>
</feature>
<evidence type="ECO:0000313" key="1">
    <source>
        <dbReference type="EMBL" id="OEL31549.1"/>
    </source>
</evidence>
<dbReference type="EMBL" id="LWDX02023144">
    <property type="protein sequence ID" value="OEL31549.1"/>
    <property type="molecule type" value="Genomic_DNA"/>
</dbReference>
<protein>
    <submittedName>
        <fullName evidence="1">Uncharacterized protein</fullName>
    </submittedName>
</protein>
<proteinExistence type="predicted"/>
<keyword evidence="2" id="KW-1185">Reference proteome</keyword>
<gene>
    <name evidence="1" type="ORF">BAE44_0007432</name>
</gene>
<comment type="caution">
    <text evidence="1">The sequence shown here is derived from an EMBL/GenBank/DDBJ whole genome shotgun (WGS) entry which is preliminary data.</text>
</comment>
<organism evidence="1 2">
    <name type="scientific">Dichanthelium oligosanthes</name>
    <dbReference type="NCBI Taxonomy" id="888268"/>
    <lineage>
        <taxon>Eukaryota</taxon>
        <taxon>Viridiplantae</taxon>
        <taxon>Streptophyta</taxon>
        <taxon>Embryophyta</taxon>
        <taxon>Tracheophyta</taxon>
        <taxon>Spermatophyta</taxon>
        <taxon>Magnoliopsida</taxon>
        <taxon>Liliopsida</taxon>
        <taxon>Poales</taxon>
        <taxon>Poaceae</taxon>
        <taxon>PACMAD clade</taxon>
        <taxon>Panicoideae</taxon>
        <taxon>Panicodae</taxon>
        <taxon>Paniceae</taxon>
        <taxon>Dichantheliinae</taxon>
        <taxon>Dichanthelium</taxon>
    </lineage>
</organism>
<sequence length="43" mass="4896">LEFPKYCCRSAGLRAHHHYHKVSVLHSAGDQSPQAAFLYEVQN</sequence>
<dbReference type="Proteomes" id="UP000095767">
    <property type="component" value="Unassembled WGS sequence"/>
</dbReference>
<accession>A0A1E5W2E4</accession>
<name>A0A1E5W2E4_9POAL</name>
<reference evidence="1 2" key="1">
    <citation type="submission" date="2016-09" db="EMBL/GenBank/DDBJ databases">
        <title>The draft genome of Dichanthelium oligosanthes: A C3 panicoid grass species.</title>
        <authorList>
            <person name="Studer A.J."/>
            <person name="Schnable J.C."/>
            <person name="Brutnell T.P."/>
        </authorList>
    </citation>
    <scope>NUCLEOTIDE SEQUENCE [LARGE SCALE GENOMIC DNA]</scope>
    <source>
        <strain evidence="2">cv. Kellogg 1175</strain>
        <tissue evidence="1">Leaf</tissue>
    </source>
</reference>
<dbReference type="AlphaFoldDB" id="A0A1E5W2E4"/>